<evidence type="ECO:0000256" key="6">
    <source>
        <dbReference type="ARBA" id="ARBA00022840"/>
    </source>
</evidence>
<dbReference type="NCBIfam" id="TIGR01434">
    <property type="entry name" value="glu_cys_ligase"/>
    <property type="match status" value="1"/>
</dbReference>
<keyword evidence="4" id="KW-0317">Glutathione biosynthesis</keyword>
<evidence type="ECO:0000256" key="2">
    <source>
        <dbReference type="ARBA" id="ARBA00012220"/>
    </source>
</evidence>
<dbReference type="GO" id="GO:0004357">
    <property type="term" value="F:glutamate-cysteine ligase activity"/>
    <property type="evidence" value="ECO:0007669"/>
    <property type="project" value="UniProtKB-EC"/>
</dbReference>
<comment type="pathway">
    <text evidence="1">Sulfur metabolism; glutathione biosynthesis; glutathione from L-cysteine and L-glutamate: step 1/2.</text>
</comment>
<evidence type="ECO:0000256" key="3">
    <source>
        <dbReference type="ARBA" id="ARBA00022598"/>
    </source>
</evidence>
<reference evidence="9" key="1">
    <citation type="submission" date="2018-05" db="EMBL/GenBank/DDBJ databases">
        <authorList>
            <person name="Lanie J.A."/>
            <person name="Ng W.-L."/>
            <person name="Kazmierczak K.M."/>
            <person name="Andrzejewski T.M."/>
            <person name="Davidsen T.M."/>
            <person name="Wayne K.J."/>
            <person name="Tettelin H."/>
            <person name="Glass J.I."/>
            <person name="Rusch D."/>
            <person name="Podicherti R."/>
            <person name="Tsui H.-C.T."/>
            <person name="Winkler M.E."/>
        </authorList>
    </citation>
    <scope>NUCLEOTIDE SEQUENCE</scope>
</reference>
<dbReference type="GO" id="GO:0005829">
    <property type="term" value="C:cytosol"/>
    <property type="evidence" value="ECO:0007669"/>
    <property type="project" value="TreeGrafter"/>
</dbReference>
<evidence type="ECO:0000256" key="7">
    <source>
        <dbReference type="ARBA" id="ARBA00048819"/>
    </source>
</evidence>
<protein>
    <recommendedName>
        <fullName evidence="2">glutamate--cysteine ligase</fullName>
        <ecNumber evidence="2">6.3.2.2</ecNumber>
    </recommendedName>
</protein>
<evidence type="ECO:0000256" key="1">
    <source>
        <dbReference type="ARBA" id="ARBA00005006"/>
    </source>
</evidence>
<comment type="catalytic activity">
    <reaction evidence="7">
        <text>L-cysteine + L-glutamate + ATP = gamma-L-glutamyl-L-cysteine + ADP + phosphate + H(+)</text>
        <dbReference type="Rhea" id="RHEA:13285"/>
        <dbReference type="ChEBI" id="CHEBI:15378"/>
        <dbReference type="ChEBI" id="CHEBI:29985"/>
        <dbReference type="ChEBI" id="CHEBI:30616"/>
        <dbReference type="ChEBI" id="CHEBI:35235"/>
        <dbReference type="ChEBI" id="CHEBI:43474"/>
        <dbReference type="ChEBI" id="CHEBI:58173"/>
        <dbReference type="ChEBI" id="CHEBI:456216"/>
        <dbReference type="EC" id="6.3.2.2"/>
    </reaction>
</comment>
<gene>
    <name evidence="9" type="ORF">METZ01_LOCUS181746</name>
</gene>
<organism evidence="9">
    <name type="scientific">marine metagenome</name>
    <dbReference type="NCBI Taxonomy" id="408172"/>
    <lineage>
        <taxon>unclassified sequences</taxon>
        <taxon>metagenomes</taxon>
        <taxon>ecological metagenomes</taxon>
    </lineage>
</organism>
<dbReference type="InterPro" id="IPR006334">
    <property type="entry name" value="Glut_cys_ligase"/>
</dbReference>
<accession>A0A382CST2</accession>
<evidence type="ECO:0000259" key="8">
    <source>
        <dbReference type="Pfam" id="PF04262"/>
    </source>
</evidence>
<dbReference type="InterPro" id="IPR014746">
    <property type="entry name" value="Gln_synth/guanido_kin_cat_dom"/>
</dbReference>
<feature type="domain" description="Glutamate--cysteine ligase" evidence="8">
    <location>
        <begin position="18"/>
        <end position="376"/>
    </location>
</feature>
<keyword evidence="6" id="KW-0067">ATP-binding</keyword>
<dbReference type="GO" id="GO:0046872">
    <property type="term" value="F:metal ion binding"/>
    <property type="evidence" value="ECO:0007669"/>
    <property type="project" value="TreeGrafter"/>
</dbReference>
<dbReference type="PANTHER" id="PTHR38761">
    <property type="entry name" value="GLUTAMATE--CYSTEINE LIGASE"/>
    <property type="match status" value="1"/>
</dbReference>
<sequence length="518" mass="60357">MINHIKNLFSNDVSSEIKAIFNKSKIGLEKESLRVNNLKICKSDHPKKLGSPLCNRFITTDFSEAQLELVTPPFKNKKKAVCFLDNTHQFVSSNIDDQILWPFSIPPTIKFDRDIRIAKYGRSNKALFKEVYRQGLANRYGRRMQSISGLHVNYSLPTKLSHLNSFEDIDLRSNKVRSEVYFRMLRNLYRMNWLILYLFGASPILTKEYLNKESKGFKKIDNYTYYLPYATSLRMSDLGYQNAKRARLDVCTDSLDEYISDLIHATETICAEYTNIGSNRKGAFSQINSNILQIDDEYYSIARPKSAIISDKRLTAKLATYGVDYIELRSLDLNPFNRNGIDLDTIYFIELFFLYCLLKPSKMISKDEKKEIRNNDLLVSKMGRKPKLYLTDNQKKVSLKSWALKIINEINPIAELMDGKDNFYQESLNKMQFRILESNETLSSKFLDRVLSEKQSFSELGNLIGQDNKKYFLEIEKGVNKNWDLLEKETILSLNSQKKLEADKSRNFENFLMEYFSD</sequence>
<evidence type="ECO:0000313" key="9">
    <source>
        <dbReference type="EMBL" id="SVB28892.1"/>
    </source>
</evidence>
<dbReference type="Gene3D" id="3.30.590.20">
    <property type="match status" value="1"/>
</dbReference>
<proteinExistence type="inferred from homology"/>
<evidence type="ECO:0000256" key="5">
    <source>
        <dbReference type="ARBA" id="ARBA00022741"/>
    </source>
</evidence>
<name>A0A382CST2_9ZZZZ</name>
<dbReference type="AlphaFoldDB" id="A0A382CST2"/>
<keyword evidence="3" id="KW-0436">Ligase</keyword>
<dbReference type="EMBL" id="UINC01035842">
    <property type="protein sequence ID" value="SVB28892.1"/>
    <property type="molecule type" value="Genomic_DNA"/>
</dbReference>
<dbReference type="InterPro" id="IPR007370">
    <property type="entry name" value="Glu_cys_ligase"/>
</dbReference>
<dbReference type="PANTHER" id="PTHR38761:SF1">
    <property type="entry name" value="GLUTAMATE--CYSTEINE LIGASE"/>
    <property type="match status" value="1"/>
</dbReference>
<evidence type="ECO:0000256" key="4">
    <source>
        <dbReference type="ARBA" id="ARBA00022684"/>
    </source>
</evidence>
<keyword evidence="5" id="KW-0547">Nucleotide-binding</keyword>
<dbReference type="HAMAP" id="MF_00578">
    <property type="entry name" value="Glu_cys_ligase"/>
    <property type="match status" value="1"/>
</dbReference>
<dbReference type="Pfam" id="PF04262">
    <property type="entry name" value="Glu_cys_ligase"/>
    <property type="match status" value="1"/>
</dbReference>
<dbReference type="SUPFAM" id="SSF55931">
    <property type="entry name" value="Glutamine synthetase/guanido kinase"/>
    <property type="match status" value="1"/>
</dbReference>
<dbReference type="EC" id="6.3.2.2" evidence="2"/>
<dbReference type="GO" id="GO:0005524">
    <property type="term" value="F:ATP binding"/>
    <property type="evidence" value="ECO:0007669"/>
    <property type="project" value="UniProtKB-KW"/>
</dbReference>
<dbReference type="GO" id="GO:0006750">
    <property type="term" value="P:glutathione biosynthetic process"/>
    <property type="evidence" value="ECO:0007669"/>
    <property type="project" value="UniProtKB-KW"/>
</dbReference>